<dbReference type="RefSeq" id="WP_272419864.1">
    <property type="nucleotide sequence ID" value="NZ_JAGTJJ010000004.1"/>
</dbReference>
<dbReference type="Proteomes" id="UP001151081">
    <property type="component" value="Unassembled WGS sequence"/>
</dbReference>
<sequence>MKLSYHLACVLLLGTSGCVVEAMDDELAAELAVGHEDTTEDTGTASEELQSTGEVGLAQGQPVVGLGPTSDRVCFLTGIKGNFAGLTERVRVYTSGGSWYLDVDSAQTGVGAWASCAYAAAGTYTGEYTWDSAVDNYPKHMGTATGRVCFLTRIQGGFNNGSEWVHLYVSGGDWYMTGKTGGPALRAGARCVSVPSYSGEVSWGTDDLAQYVGSTKGYSCGLTRIIGSLDSGADKIHCDRITDSWYLTGQATTGNLGVRARLF</sequence>
<comment type="caution">
    <text evidence="2">The sequence shown here is derived from an EMBL/GenBank/DDBJ whole genome shotgun (WGS) entry which is preliminary data.</text>
</comment>
<dbReference type="AlphaFoldDB" id="A0A9X4ASP4"/>
<feature type="signal peptide" evidence="1">
    <location>
        <begin position="1"/>
        <end position="22"/>
    </location>
</feature>
<dbReference type="PROSITE" id="PS51257">
    <property type="entry name" value="PROKAR_LIPOPROTEIN"/>
    <property type="match status" value="1"/>
</dbReference>
<protein>
    <submittedName>
        <fullName evidence="2">Uncharacterized protein</fullName>
    </submittedName>
</protein>
<dbReference type="EMBL" id="JAGTJJ010000004">
    <property type="protein sequence ID" value="MDC3981335.1"/>
    <property type="molecule type" value="Genomic_DNA"/>
</dbReference>
<evidence type="ECO:0000313" key="2">
    <source>
        <dbReference type="EMBL" id="MDC3981335.1"/>
    </source>
</evidence>
<organism evidence="2 3">
    <name type="scientific">Polyangium jinanense</name>
    <dbReference type="NCBI Taxonomy" id="2829994"/>
    <lineage>
        <taxon>Bacteria</taxon>
        <taxon>Pseudomonadati</taxon>
        <taxon>Myxococcota</taxon>
        <taxon>Polyangia</taxon>
        <taxon>Polyangiales</taxon>
        <taxon>Polyangiaceae</taxon>
        <taxon>Polyangium</taxon>
    </lineage>
</organism>
<keyword evidence="1" id="KW-0732">Signal</keyword>
<name>A0A9X4ASP4_9BACT</name>
<gene>
    <name evidence="2" type="ORF">KEG57_12550</name>
</gene>
<accession>A0A9X4ASP4</accession>
<evidence type="ECO:0000313" key="3">
    <source>
        <dbReference type="Proteomes" id="UP001151081"/>
    </source>
</evidence>
<reference evidence="2 3" key="1">
    <citation type="submission" date="2021-04" db="EMBL/GenBank/DDBJ databases">
        <title>Genome analysis of Polyangium sp.</title>
        <authorList>
            <person name="Li Y."/>
            <person name="Wang J."/>
        </authorList>
    </citation>
    <scope>NUCLEOTIDE SEQUENCE [LARGE SCALE GENOMIC DNA]</scope>
    <source>
        <strain evidence="2 3">SDU14</strain>
    </source>
</reference>
<evidence type="ECO:0000256" key="1">
    <source>
        <dbReference type="SAM" id="SignalP"/>
    </source>
</evidence>
<feature type="chain" id="PRO_5040771750" evidence="1">
    <location>
        <begin position="23"/>
        <end position="263"/>
    </location>
</feature>
<proteinExistence type="predicted"/>
<keyword evidence="3" id="KW-1185">Reference proteome</keyword>